<evidence type="ECO:0000313" key="3">
    <source>
        <dbReference type="EMBL" id="PIS07244.1"/>
    </source>
</evidence>
<dbReference type="Gene3D" id="2.10.260.10">
    <property type="match status" value="1"/>
</dbReference>
<dbReference type="NCBIfam" id="TIGR01439">
    <property type="entry name" value="lp_hng_hel_AbrB"/>
    <property type="match status" value="1"/>
</dbReference>
<accession>A0A2M6R9D3</accession>
<proteinExistence type="predicted"/>
<protein>
    <recommendedName>
        <fullName evidence="2">SpoVT-AbrB domain-containing protein</fullName>
    </recommendedName>
</protein>
<dbReference type="AlphaFoldDB" id="A0A2M6R9D3"/>
<dbReference type="PROSITE" id="PS51740">
    <property type="entry name" value="SPOVT_ABRB"/>
    <property type="match status" value="1"/>
</dbReference>
<evidence type="ECO:0000256" key="1">
    <source>
        <dbReference type="PROSITE-ProRule" id="PRU01076"/>
    </source>
</evidence>
<gene>
    <name evidence="3" type="ORF">COT79_00205</name>
</gene>
<evidence type="ECO:0000313" key="4">
    <source>
        <dbReference type="Proteomes" id="UP000231162"/>
    </source>
</evidence>
<dbReference type="SUPFAM" id="SSF89447">
    <property type="entry name" value="AbrB/MazE/MraZ-like"/>
    <property type="match status" value="1"/>
</dbReference>
<dbReference type="InterPro" id="IPR037914">
    <property type="entry name" value="SpoVT-AbrB_sf"/>
</dbReference>
<feature type="domain" description="SpoVT-AbrB" evidence="2">
    <location>
        <begin position="7"/>
        <end position="52"/>
    </location>
</feature>
<evidence type="ECO:0000259" key="2">
    <source>
        <dbReference type="PROSITE" id="PS51740"/>
    </source>
</evidence>
<dbReference type="SMART" id="SM00966">
    <property type="entry name" value="SpoVT_AbrB"/>
    <property type="match status" value="1"/>
</dbReference>
<dbReference type="InterPro" id="IPR007159">
    <property type="entry name" value="SpoVT-AbrB_dom"/>
</dbReference>
<dbReference type="EMBL" id="PEZX01000005">
    <property type="protein sequence ID" value="PIS07244.1"/>
    <property type="molecule type" value="Genomic_DNA"/>
</dbReference>
<sequence>MTKHTLSATTKMEPNGRVMIPALIRKRLNIEPGVRFVIFIKNDQLVLADEQKEKLKAWENLRKKNSKYRWKPGEKMLSEELIEDRKKEAIREGYV</sequence>
<dbReference type="GO" id="GO:0003677">
    <property type="term" value="F:DNA binding"/>
    <property type="evidence" value="ECO:0007669"/>
    <property type="project" value="UniProtKB-UniRule"/>
</dbReference>
<dbReference type="Proteomes" id="UP000231162">
    <property type="component" value="Unassembled WGS sequence"/>
</dbReference>
<keyword evidence="1" id="KW-0238">DNA-binding</keyword>
<comment type="caution">
    <text evidence="3">The sequence shown here is derived from an EMBL/GenBank/DDBJ whole genome shotgun (WGS) entry which is preliminary data.</text>
</comment>
<reference evidence="4" key="1">
    <citation type="submission" date="2017-09" db="EMBL/GenBank/DDBJ databases">
        <title>Depth-based differentiation of microbial function through sediment-hosted aquifers and enrichment of novel symbionts in the deep terrestrial subsurface.</title>
        <authorList>
            <person name="Probst A.J."/>
            <person name="Ladd B."/>
            <person name="Jarett J.K."/>
            <person name="Geller-Mcgrath D.E."/>
            <person name="Sieber C.M.K."/>
            <person name="Emerson J.B."/>
            <person name="Anantharaman K."/>
            <person name="Thomas B.C."/>
            <person name="Malmstrom R."/>
            <person name="Stieglmeier M."/>
            <person name="Klingl A."/>
            <person name="Woyke T."/>
            <person name="Ryan C.M."/>
            <person name="Banfield J.F."/>
        </authorList>
    </citation>
    <scope>NUCLEOTIDE SEQUENCE [LARGE SCALE GENOMIC DNA]</scope>
</reference>
<name>A0A2M6R9D3_9BACT</name>
<organism evidence="3 4">
    <name type="scientific">Candidatus Berkelbacteria bacterium CG10_big_fil_rev_8_21_14_0_10_43_14</name>
    <dbReference type="NCBI Taxonomy" id="1974515"/>
    <lineage>
        <taxon>Bacteria</taxon>
        <taxon>Candidatus Berkelbacteria</taxon>
    </lineage>
</organism>